<keyword evidence="6" id="KW-1185">Reference proteome</keyword>
<gene>
    <name evidence="7" type="primary">LOC112934555</name>
</gene>
<protein>
    <submittedName>
        <fullName evidence="7">Maestro heat-like repeat-containing protein family member 7</fullName>
    </submittedName>
</protein>
<evidence type="ECO:0000313" key="6">
    <source>
        <dbReference type="Proteomes" id="UP001652641"/>
    </source>
</evidence>
<dbReference type="GeneID" id="112934555"/>
<evidence type="ECO:0000313" key="7">
    <source>
        <dbReference type="RefSeq" id="XP_072589846.1"/>
    </source>
</evidence>
<keyword evidence="1" id="KW-0677">Repeat</keyword>
<name>A0ABM4YHT8_VULVU</name>
<dbReference type="PANTHER" id="PTHR23120:SF42">
    <property type="entry name" value="MAESTRO HEAT-LIKE REPEAT FAMILY MEMBER 3"/>
    <property type="match status" value="1"/>
</dbReference>
<evidence type="ECO:0000259" key="3">
    <source>
        <dbReference type="Pfam" id="PF21047"/>
    </source>
</evidence>
<dbReference type="InterPro" id="IPR055408">
    <property type="entry name" value="HEAT_MROH2B-like"/>
</dbReference>
<dbReference type="Pfam" id="PF23210">
    <property type="entry name" value="HEAT_Maestro_2"/>
    <property type="match status" value="1"/>
</dbReference>
<dbReference type="InterPro" id="IPR048465">
    <property type="entry name" value="Maestro-like_HEAT"/>
</dbReference>
<dbReference type="Gene3D" id="1.25.10.10">
    <property type="entry name" value="Leucine-rich Repeat Variant"/>
    <property type="match status" value="1"/>
</dbReference>
<dbReference type="SUPFAM" id="SSF48371">
    <property type="entry name" value="ARM repeat"/>
    <property type="match status" value="2"/>
</dbReference>
<dbReference type="Pfam" id="PF23227">
    <property type="entry name" value="HEAT_MROH2B_C"/>
    <property type="match status" value="1"/>
</dbReference>
<evidence type="ECO:0000256" key="2">
    <source>
        <dbReference type="SAM" id="MobiDB-lite"/>
    </source>
</evidence>
<evidence type="ECO:0000259" key="4">
    <source>
        <dbReference type="Pfam" id="PF23210"/>
    </source>
</evidence>
<dbReference type="InterPro" id="IPR045206">
    <property type="entry name" value="Maestro_heat-like_prot"/>
</dbReference>
<sequence length="1015" mass="113981">MPGRNEEQPLLEGMRGALEAPFWVAGRGALQLQESPRPLQGLVAPCTLAGPGAQAAAGGPPPGALPRLACRGRCGAREHSAPGGHSAGEAERHRGAQAGSCPGTEHLAPTRSRPHLELQAAAPRMQMNPHPRKQKSNRTTFSRPTGQFPSNPNLRGLRQSERDAYELIAEFLDQGQGSKLEKLKFLRAVETLSSAVHAQPNGNMNDYFSKAVLARKIEVLILEEITEALVSNVRPQAMLCIVALSQVNPPFYLSQKLDLVNACISSIFSLPLIMPSLDRKESASLYLQTIQALDDMLQALVMEDMEPNMPTLQNFLEIILPWLTPSEKVHEQSRALGTISRMLRFICNFPEVSHLTEFSISGKLMGILGLFCMNANYEISAEASEALHYLFKILVLHRSLKQKTEGILKELQKHFRGGWFANIQSLTMFFRKYLTPEERADVIMVSMETMSSASRHDVCAASKMLKMILKHSLPEIGKVPEIIQYTYHNMNSITETTAQGTIEKILYLLAQSYTDEVILTLFKMEDQSQRGVHKPWEILASFPKGYEVIMEFLLQKLTPHQKTKGQEPSHRREISPLIATRAIHELLLEPSRRIEVQTFFSSLFMTLLNQISFLVVEGGTDIQDQQHVTEWVDPVSATVEALKALMLRAGYGDYVSFVQKLGGWELLTSPERHYEGVTLLARAMVIKNCWHNRPIFSFIIKTLQEVGNTNHLTAFVFMTELLQCPGVVATVDEATACVLAGWFQHEEPSTVKLLLQVVGIFAKHGNMVRQLRILQPYVLNCCYSLDSDIVMETFALLRCLMEHLTWQHSSSFLIQLTFTLGPFFEEEPDHLRLLAFEIYRALLAKVRRTVLVFPLKHQVFNLTVLLVLHLEDVNASVAQVCRSALCHTAAVLRWSRLRVVFAEKDVWTILRALLQQEASKALWFLKQCVTLFKSPQAAIRQTAVRFAGQIIQTLDAEADDIEEVCTALKNMQEDPDPMVSCLATQTLYILEAKEKLLANTSTSCFCGRRARKSYS</sequence>
<evidence type="ECO:0000259" key="5">
    <source>
        <dbReference type="Pfam" id="PF23227"/>
    </source>
</evidence>
<accession>A0ABM4YHT8</accession>
<organism evidence="6 7">
    <name type="scientific">Vulpes vulpes</name>
    <name type="common">Red fox</name>
    <dbReference type="NCBI Taxonomy" id="9627"/>
    <lineage>
        <taxon>Eukaryota</taxon>
        <taxon>Metazoa</taxon>
        <taxon>Chordata</taxon>
        <taxon>Craniata</taxon>
        <taxon>Vertebrata</taxon>
        <taxon>Euteleostomi</taxon>
        <taxon>Mammalia</taxon>
        <taxon>Eutheria</taxon>
        <taxon>Laurasiatheria</taxon>
        <taxon>Carnivora</taxon>
        <taxon>Caniformia</taxon>
        <taxon>Canidae</taxon>
        <taxon>Vulpes</taxon>
    </lineage>
</organism>
<dbReference type="InterPro" id="IPR055406">
    <property type="entry name" value="HEAT_Maestro"/>
</dbReference>
<dbReference type="Proteomes" id="UP001652641">
    <property type="component" value="Chromosome 13"/>
</dbReference>
<feature type="domain" description="Maestro/Maestro-like HEAT-repeats" evidence="5">
    <location>
        <begin position="738"/>
        <end position="990"/>
    </location>
</feature>
<feature type="compositionally biased region" description="Polar residues" evidence="2">
    <location>
        <begin position="137"/>
        <end position="153"/>
    </location>
</feature>
<feature type="domain" description="Maestro-like HEAT-repeats" evidence="3">
    <location>
        <begin position="330"/>
        <end position="549"/>
    </location>
</feature>
<reference evidence="7" key="1">
    <citation type="submission" date="2025-08" db="UniProtKB">
        <authorList>
            <consortium name="RefSeq"/>
        </authorList>
    </citation>
    <scope>IDENTIFICATION</scope>
    <source>
        <tissue evidence="7">Cell line</tissue>
    </source>
</reference>
<dbReference type="InterPro" id="IPR011989">
    <property type="entry name" value="ARM-like"/>
</dbReference>
<proteinExistence type="predicted"/>
<dbReference type="PANTHER" id="PTHR23120">
    <property type="entry name" value="MAESTRO-RELATED HEAT DOMAIN-CONTAINING"/>
    <property type="match status" value="1"/>
</dbReference>
<dbReference type="InterPro" id="IPR016024">
    <property type="entry name" value="ARM-type_fold"/>
</dbReference>
<feature type="region of interest" description="Disordered" evidence="2">
    <location>
        <begin position="75"/>
        <end position="157"/>
    </location>
</feature>
<dbReference type="Pfam" id="PF21047">
    <property type="entry name" value="HEAT_Maestro"/>
    <property type="match status" value="1"/>
</dbReference>
<dbReference type="RefSeq" id="XP_072589846.1">
    <property type="nucleotide sequence ID" value="XM_072733745.1"/>
</dbReference>
<feature type="domain" description="MROH2B-like HEAT-repeats" evidence="4">
    <location>
        <begin position="182"/>
        <end position="302"/>
    </location>
</feature>
<evidence type="ECO:0000256" key="1">
    <source>
        <dbReference type="ARBA" id="ARBA00022737"/>
    </source>
</evidence>